<dbReference type="Proteomes" id="UP000787625">
    <property type="component" value="Unassembled WGS sequence"/>
</dbReference>
<evidence type="ECO:0000256" key="5">
    <source>
        <dbReference type="ARBA" id="ARBA00022801"/>
    </source>
</evidence>
<accession>A0A9D2UH39</accession>
<feature type="transmembrane region" description="Helical" evidence="8">
    <location>
        <begin position="13"/>
        <end position="32"/>
    </location>
</feature>
<dbReference type="AlphaFoldDB" id="A0A9D2UH39"/>
<evidence type="ECO:0000256" key="1">
    <source>
        <dbReference type="ARBA" id="ARBA00004651"/>
    </source>
</evidence>
<evidence type="ECO:0000256" key="2">
    <source>
        <dbReference type="ARBA" id="ARBA00022475"/>
    </source>
</evidence>
<proteinExistence type="predicted"/>
<keyword evidence="6 8" id="KW-1133">Transmembrane helix</keyword>
<sequence length="206" mass="22464">MALTNIFGDSLKMRIRCTLIMCMTVMMCEAVFDVARTMTANDAGKISDTETSAGEDGSGNVLCRITAKAAVAVSNGLSEGFVYQRRETDGTVSDCLVNENSHTLFTISPGCTGLRQVVTFACIMLTAPGRAKQKVGYILIGGIIILTVNLLRIAIIACTCHDAMEWFYPTHDIAGATSVYGTMVLLWAIHIEKWIKRGEKEKLKTR</sequence>
<keyword evidence="7 8" id="KW-0472">Membrane</keyword>
<dbReference type="GO" id="GO:0005886">
    <property type="term" value="C:plasma membrane"/>
    <property type="evidence" value="ECO:0007669"/>
    <property type="project" value="UniProtKB-SubCell"/>
</dbReference>
<dbReference type="GO" id="GO:0008233">
    <property type="term" value="F:peptidase activity"/>
    <property type="evidence" value="ECO:0007669"/>
    <property type="project" value="UniProtKB-KW"/>
</dbReference>
<evidence type="ECO:0000313" key="10">
    <source>
        <dbReference type="Proteomes" id="UP000787625"/>
    </source>
</evidence>
<reference evidence="9" key="1">
    <citation type="journal article" date="2021" name="PeerJ">
        <title>Extensive microbial diversity within the chicken gut microbiome revealed by metagenomics and culture.</title>
        <authorList>
            <person name="Gilroy R."/>
            <person name="Ravi A."/>
            <person name="Getino M."/>
            <person name="Pursley I."/>
            <person name="Horton D.L."/>
            <person name="Alikhan N.F."/>
            <person name="Baker D."/>
            <person name="Gharbi K."/>
            <person name="Hall N."/>
            <person name="Watson M."/>
            <person name="Adriaenssens E.M."/>
            <person name="Foster-Nyarko E."/>
            <person name="Jarju S."/>
            <person name="Secka A."/>
            <person name="Antonio M."/>
            <person name="Oren A."/>
            <person name="Chaudhuri R.R."/>
            <person name="La Ragione R."/>
            <person name="Hildebrand F."/>
            <person name="Pallen M.J."/>
        </authorList>
    </citation>
    <scope>NUCLEOTIDE SEQUENCE</scope>
    <source>
        <strain evidence="9">MalCec1-1739</strain>
    </source>
</reference>
<keyword evidence="3" id="KW-0645">Protease</keyword>
<dbReference type="InterPro" id="IPR026392">
    <property type="entry name" value="Exo/Archaeosortase_dom"/>
</dbReference>
<dbReference type="InterPro" id="IPR019127">
    <property type="entry name" value="Exosortase"/>
</dbReference>
<comment type="caution">
    <text evidence="9">The sequence shown here is derived from an EMBL/GenBank/DDBJ whole genome shotgun (WGS) entry which is preliminary data.</text>
</comment>
<evidence type="ECO:0000256" key="4">
    <source>
        <dbReference type="ARBA" id="ARBA00022692"/>
    </source>
</evidence>
<evidence type="ECO:0000256" key="8">
    <source>
        <dbReference type="SAM" id="Phobius"/>
    </source>
</evidence>
<organism evidence="9 10">
    <name type="scientific">Candidatus Avibacteroides avistercoris</name>
    <dbReference type="NCBI Taxonomy" id="2840690"/>
    <lineage>
        <taxon>Bacteria</taxon>
        <taxon>Pseudomonadati</taxon>
        <taxon>Bacteroidota</taxon>
        <taxon>Bacteroidia</taxon>
        <taxon>Bacteroidales</taxon>
        <taxon>Bacteroidaceae</taxon>
        <taxon>Bacteroidaceae incertae sedis</taxon>
        <taxon>Candidatus Avibacteroides</taxon>
    </lineage>
</organism>
<evidence type="ECO:0000256" key="7">
    <source>
        <dbReference type="ARBA" id="ARBA00023136"/>
    </source>
</evidence>
<reference evidence="9" key="2">
    <citation type="submission" date="2021-04" db="EMBL/GenBank/DDBJ databases">
        <authorList>
            <person name="Gilroy R."/>
        </authorList>
    </citation>
    <scope>NUCLEOTIDE SEQUENCE</scope>
    <source>
        <strain evidence="9">MalCec1-1739</strain>
    </source>
</reference>
<dbReference type="NCBIfam" id="TIGR04178">
    <property type="entry name" value="exo_archaeo"/>
    <property type="match status" value="1"/>
</dbReference>
<feature type="transmembrane region" description="Helical" evidence="8">
    <location>
        <begin position="177"/>
        <end position="195"/>
    </location>
</feature>
<name>A0A9D2UH39_9BACT</name>
<dbReference type="EMBL" id="DWUP01000014">
    <property type="protein sequence ID" value="HJD52261.1"/>
    <property type="molecule type" value="Genomic_DNA"/>
</dbReference>
<dbReference type="Pfam" id="PF09721">
    <property type="entry name" value="Exosortase_EpsH"/>
    <property type="match status" value="1"/>
</dbReference>
<comment type="subcellular location">
    <subcellularLocation>
        <location evidence="1">Cell membrane</location>
        <topology evidence="1">Multi-pass membrane protein</topology>
    </subcellularLocation>
</comment>
<feature type="transmembrane region" description="Helical" evidence="8">
    <location>
        <begin position="135"/>
        <end position="157"/>
    </location>
</feature>
<evidence type="ECO:0000313" key="9">
    <source>
        <dbReference type="EMBL" id="HJD52261.1"/>
    </source>
</evidence>
<gene>
    <name evidence="9" type="ORF">IAA93_00820</name>
</gene>
<keyword evidence="2" id="KW-1003">Cell membrane</keyword>
<protein>
    <submittedName>
        <fullName evidence="9">Exosortase/archaeosortase family protein</fullName>
    </submittedName>
</protein>
<keyword evidence="4 8" id="KW-0812">Transmembrane</keyword>
<keyword evidence="5" id="KW-0378">Hydrolase</keyword>
<evidence type="ECO:0000256" key="6">
    <source>
        <dbReference type="ARBA" id="ARBA00022989"/>
    </source>
</evidence>
<dbReference type="GO" id="GO:0006508">
    <property type="term" value="P:proteolysis"/>
    <property type="evidence" value="ECO:0007669"/>
    <property type="project" value="UniProtKB-KW"/>
</dbReference>
<evidence type="ECO:0000256" key="3">
    <source>
        <dbReference type="ARBA" id="ARBA00022670"/>
    </source>
</evidence>